<organism evidence="2 3">
    <name type="scientific">Podila minutissima</name>
    <dbReference type="NCBI Taxonomy" id="64525"/>
    <lineage>
        <taxon>Eukaryota</taxon>
        <taxon>Fungi</taxon>
        <taxon>Fungi incertae sedis</taxon>
        <taxon>Mucoromycota</taxon>
        <taxon>Mortierellomycotina</taxon>
        <taxon>Mortierellomycetes</taxon>
        <taxon>Mortierellales</taxon>
        <taxon>Mortierellaceae</taxon>
        <taxon>Podila</taxon>
    </lineage>
</organism>
<dbReference type="AlphaFoldDB" id="A0A9P5VKR7"/>
<proteinExistence type="predicted"/>
<protein>
    <recommendedName>
        <fullName evidence="1">N-acetyltransferase domain-containing protein</fullName>
    </recommendedName>
</protein>
<sequence>MSIEQAPHIQLPIETARLTLDPPSEKDDEAMGKMFSDIETMAYLRFKTKEPVGWTKPEIVDRREQQEAGIAQKKVSTYYIHDKRTGELAGVCGANHIIVDDRHSDVGIILWKKYWSGGYGAEALYEVMRDLFEERNMHKLTYETTEPNVGMRRFLEVTCGIPLTYILKEEFMCPSTNKWVSLYNYVIFEEDWPRIKADLLEHMKRGAAKHQK</sequence>
<evidence type="ECO:0000259" key="1">
    <source>
        <dbReference type="Pfam" id="PF13302"/>
    </source>
</evidence>
<gene>
    <name evidence="2" type="ORF">BG006_007563</name>
</gene>
<feature type="domain" description="N-acetyltransferase" evidence="1">
    <location>
        <begin position="17"/>
        <end position="156"/>
    </location>
</feature>
<dbReference type="PANTHER" id="PTHR43792">
    <property type="entry name" value="GNAT FAMILY, PUTATIVE (AFU_ORTHOLOGUE AFUA_3G00765)-RELATED-RELATED"/>
    <property type="match status" value="1"/>
</dbReference>
<name>A0A9P5VKR7_9FUNG</name>
<dbReference type="SUPFAM" id="SSF55729">
    <property type="entry name" value="Acyl-CoA N-acyltransferases (Nat)"/>
    <property type="match status" value="1"/>
</dbReference>
<dbReference type="EMBL" id="JAAAUY010000483">
    <property type="protein sequence ID" value="KAF9329347.1"/>
    <property type="molecule type" value="Genomic_DNA"/>
</dbReference>
<comment type="caution">
    <text evidence="2">The sequence shown here is derived from an EMBL/GenBank/DDBJ whole genome shotgun (WGS) entry which is preliminary data.</text>
</comment>
<reference evidence="2" key="1">
    <citation type="journal article" date="2020" name="Fungal Divers.">
        <title>Resolving the Mortierellaceae phylogeny through synthesis of multi-gene phylogenetics and phylogenomics.</title>
        <authorList>
            <person name="Vandepol N."/>
            <person name="Liber J."/>
            <person name="Desiro A."/>
            <person name="Na H."/>
            <person name="Kennedy M."/>
            <person name="Barry K."/>
            <person name="Grigoriev I.V."/>
            <person name="Miller A.N."/>
            <person name="O'Donnell K."/>
            <person name="Stajich J.E."/>
            <person name="Bonito G."/>
        </authorList>
    </citation>
    <scope>NUCLEOTIDE SEQUENCE</scope>
    <source>
        <strain evidence="2">NVP1</strain>
    </source>
</reference>
<keyword evidence="3" id="KW-1185">Reference proteome</keyword>
<dbReference type="GO" id="GO:0016747">
    <property type="term" value="F:acyltransferase activity, transferring groups other than amino-acyl groups"/>
    <property type="evidence" value="ECO:0007669"/>
    <property type="project" value="InterPro"/>
</dbReference>
<evidence type="ECO:0000313" key="2">
    <source>
        <dbReference type="EMBL" id="KAF9329347.1"/>
    </source>
</evidence>
<dbReference type="InterPro" id="IPR000182">
    <property type="entry name" value="GNAT_dom"/>
</dbReference>
<dbReference type="Gene3D" id="3.40.630.30">
    <property type="match status" value="1"/>
</dbReference>
<dbReference type="InterPro" id="IPR016181">
    <property type="entry name" value="Acyl_CoA_acyltransferase"/>
</dbReference>
<dbReference type="InterPro" id="IPR051531">
    <property type="entry name" value="N-acetyltransferase"/>
</dbReference>
<dbReference type="Pfam" id="PF13302">
    <property type="entry name" value="Acetyltransf_3"/>
    <property type="match status" value="1"/>
</dbReference>
<evidence type="ECO:0000313" key="3">
    <source>
        <dbReference type="Proteomes" id="UP000696485"/>
    </source>
</evidence>
<dbReference type="PANTHER" id="PTHR43792:SF16">
    <property type="entry name" value="N-ACETYLTRANSFERASE DOMAIN-CONTAINING PROTEIN"/>
    <property type="match status" value="1"/>
</dbReference>
<dbReference type="Proteomes" id="UP000696485">
    <property type="component" value="Unassembled WGS sequence"/>
</dbReference>
<accession>A0A9P5VKR7</accession>